<dbReference type="PANTHER" id="PTHR42715">
    <property type="entry name" value="BETA-GLUCOSIDASE"/>
    <property type="match status" value="1"/>
</dbReference>
<name>A0A7J4XIQ0_9BACE</name>
<evidence type="ECO:0000256" key="1">
    <source>
        <dbReference type="ARBA" id="ARBA00005336"/>
    </source>
</evidence>
<evidence type="ECO:0000259" key="5">
    <source>
        <dbReference type="PROSITE" id="PS51820"/>
    </source>
</evidence>
<dbReference type="InterPro" id="IPR005084">
    <property type="entry name" value="CBM6"/>
</dbReference>
<dbReference type="InterPro" id="IPR001764">
    <property type="entry name" value="Glyco_hydro_3_N"/>
</dbReference>
<dbReference type="InterPro" id="IPR036962">
    <property type="entry name" value="Glyco_hydro_3_N_sf"/>
</dbReference>
<evidence type="ECO:0000313" key="7">
    <source>
        <dbReference type="Proteomes" id="UP000422221"/>
    </source>
</evidence>
<dbReference type="Pfam" id="PF00933">
    <property type="entry name" value="Glyco_hydro_3"/>
    <property type="match status" value="1"/>
</dbReference>
<dbReference type="Pfam" id="PF00754">
    <property type="entry name" value="F5_F8_type_C"/>
    <property type="match status" value="1"/>
</dbReference>
<gene>
    <name evidence="6" type="ORF">F3F73_11445</name>
</gene>
<dbReference type="Proteomes" id="UP000422221">
    <property type="component" value="Unassembled WGS sequence"/>
</dbReference>
<dbReference type="SUPFAM" id="SSF52279">
    <property type="entry name" value="Beta-D-glucan exohydrolase, C-terminal domain"/>
    <property type="match status" value="1"/>
</dbReference>
<dbReference type="PROSITE" id="PS51175">
    <property type="entry name" value="CBM6"/>
    <property type="match status" value="1"/>
</dbReference>
<dbReference type="Gene3D" id="3.20.20.300">
    <property type="entry name" value="Glycoside hydrolase, family 3, N-terminal domain"/>
    <property type="match status" value="1"/>
</dbReference>
<comment type="caution">
    <text evidence="6">The sequence shown here is derived from an EMBL/GenBank/DDBJ whole genome shotgun (WGS) entry which is preliminary data.</text>
</comment>
<sequence length="1350" mass="150273">MNTLLQRIPLLSVLFWGIATQAAQLPIILEAEDAKLFGELKVEQVSGFSGNKYVHDFHINSDSYYLYENIEVDQAGTYELKAFTTGTARPFYIKVNDYERIVLRTSDSPDWNAPPTSVSSAYIYLDAGTNVIKMGTEFENGPNIDKFEIHATSVKIEKPRKVTVAFPYDFTDEAEIMAEHSNATLAFLTDNNENTFYEVSGITETTITVDCKEDKVLTGMLLYAGRGVDVTKWKVEYSKDGQTWRQFRPASTRMIGMGDMALFTYNRVVTSSTYSARYYRLTATGTDNIRIAEWQLFGYAFDTAGKKPYFPADVTEGLNLEKQISGYPEGGTNEGIMQLFDKQLTTKYCALGTSFYVQCVLDKAYRFNSYTVTSANDASERDPKLWSLSGYNPEEGWIELDERRDFNFPGRYTTMKFQIDSEKEFTAFLLEVSSVHAGDRVQLANLQVFGEPTGGPAVAPEVPSTPSTDPRERASELVRLMTKGEKLSYVGGVDWMYTKAIPRLGIPQMKMSDGPQGVGTWGNSTAYPCGICLASTWNEDLAHSYGEALALDCRSRGVNILLGPAVNIHRAPMCGRNFEYMGEDPYLTSRTAVGYINGLQANGVMAVIKHFTANFQEYDRNYISSDIDERTLNEIYFPAFKAAVQEAKVGSVMSSYNLLNGTWTTHHPWLLRTVLRDQWGFDGILMSDWGSTHYCLPAAQGGLDLEMAGGEKMNPDSLRYFINRGDLDMNVIDEKVQHILQTMIKFGFMDNEQLDSSIPEDNPASVKTALDVAREGMVLLKNEENLLPLKADKIKKVAVVGQNALRYLTGGGSGRVTPIHYVSFYEGIKAVGVQKGVEVKYIDEYDHLDDDVYVASGSDEHGFNGEYFNNTDLSGAPIATKVDANINFNFQNGTGVEGIGTSNYSVRWTAELRPMEDGEYVFHLGGDDGFRLYIDDKKVIDDWNPGQERYKTYEMRLSAGKTYAVKIEYYQGTGAAIIDFYWTKVGADDYFQASLNDVDVVIACFGHDSGSEAEGGDRTFALPSKQKELITKVISKTTTPIVGVVTAGGNVEMQSWIRHLDGLLWAWYPGQEGGTALGEILFGDINPSGKLPVTFEKRWADNPTYNSYYDSDNDKHVEFTEGIFMGYRGYDKSGKTVQYPFGYGLSYTTFNLSQMTVEPAIGADAILKVICELKNTGDVAGAQVVQLYVGKKGESKVERPLKELKAFKKVYLKPGESQKVEFSLSEDAFSYYDVDQASFVVDEGSYDISVGFSADELLLKEEVVIKKPTGLQSDIFVDKTYLLPTVVEAGESVNISFGIVAKADVYNTSGVLKANLYNTDRIPTTGLTQGMYVVHMCVNDKKINGKFIVK</sequence>
<dbReference type="InterPro" id="IPR013783">
    <property type="entry name" value="Ig-like_fold"/>
</dbReference>
<dbReference type="InterPro" id="IPR000421">
    <property type="entry name" value="FA58C"/>
</dbReference>
<comment type="similarity">
    <text evidence="1">Belongs to the glycosyl hydrolase 3 family.</text>
</comment>
<dbReference type="SUPFAM" id="SSF51445">
    <property type="entry name" value="(Trans)glycosidases"/>
    <property type="match status" value="1"/>
</dbReference>
<dbReference type="PANTHER" id="PTHR42715:SF10">
    <property type="entry name" value="BETA-GLUCOSIDASE"/>
    <property type="match status" value="1"/>
</dbReference>
<dbReference type="SUPFAM" id="SSF49785">
    <property type="entry name" value="Galactose-binding domain-like"/>
    <property type="match status" value="2"/>
</dbReference>
<dbReference type="InterPro" id="IPR017853">
    <property type="entry name" value="GH"/>
</dbReference>
<accession>A0A7J4XIQ0</accession>
<feature type="domain" description="PA14" evidence="5">
    <location>
        <begin position="858"/>
        <end position="997"/>
    </location>
</feature>
<dbReference type="Gene3D" id="2.60.40.10">
    <property type="entry name" value="Immunoglobulins"/>
    <property type="match status" value="1"/>
</dbReference>
<dbReference type="InterPro" id="IPR050288">
    <property type="entry name" value="Cellulose_deg_GH3"/>
</dbReference>
<dbReference type="Gene3D" id="3.40.50.1700">
    <property type="entry name" value="Glycoside hydrolase family 3 C-terminal domain"/>
    <property type="match status" value="1"/>
</dbReference>
<dbReference type="PRINTS" id="PR00133">
    <property type="entry name" value="GLHYDRLASE3"/>
</dbReference>
<reference evidence="6 7" key="1">
    <citation type="journal article" date="2019" name="Nat. Med.">
        <title>A library of human gut bacterial isolates paired with longitudinal multiomics data enables mechanistic microbiome research.</title>
        <authorList>
            <person name="Poyet M."/>
            <person name="Groussin M."/>
            <person name="Gibbons S.M."/>
            <person name="Avila-Pacheco J."/>
            <person name="Jiang X."/>
            <person name="Kearney S.M."/>
            <person name="Perrotta A.R."/>
            <person name="Berdy B."/>
            <person name="Zhao S."/>
            <person name="Lieberman T.D."/>
            <person name="Swanson P.K."/>
            <person name="Smith M."/>
            <person name="Roesemann S."/>
            <person name="Alexander J.E."/>
            <person name="Rich S.A."/>
            <person name="Livny J."/>
            <person name="Vlamakis H."/>
            <person name="Clish C."/>
            <person name="Bullock K."/>
            <person name="Deik A."/>
            <person name="Scott J."/>
            <person name="Pierce K.A."/>
            <person name="Xavier R.J."/>
            <person name="Alm E.J."/>
        </authorList>
    </citation>
    <scope>NUCLEOTIDE SEQUENCE [LARGE SCALE GENOMIC DNA]</scope>
    <source>
        <strain evidence="6 7">BIOML-A10</strain>
    </source>
</reference>
<dbReference type="RefSeq" id="WP_130059091.1">
    <property type="nucleotide sequence ID" value="NZ_CP081902.1"/>
</dbReference>
<evidence type="ECO:0000313" key="6">
    <source>
        <dbReference type="EMBL" id="KAA3765185.1"/>
    </source>
</evidence>
<dbReference type="InterPro" id="IPR037524">
    <property type="entry name" value="PA14/GLEYA"/>
</dbReference>
<dbReference type="SMART" id="SM01217">
    <property type="entry name" value="Fn3_like"/>
    <property type="match status" value="1"/>
</dbReference>
<dbReference type="GO" id="GO:0030246">
    <property type="term" value="F:carbohydrate binding"/>
    <property type="evidence" value="ECO:0007669"/>
    <property type="project" value="InterPro"/>
</dbReference>
<evidence type="ECO:0000259" key="4">
    <source>
        <dbReference type="PROSITE" id="PS51175"/>
    </source>
</evidence>
<feature type="domain" description="CBM6" evidence="4">
    <location>
        <begin position="27"/>
        <end position="150"/>
    </location>
</feature>
<dbReference type="SMART" id="SM00758">
    <property type="entry name" value="PA14"/>
    <property type="match status" value="1"/>
</dbReference>
<dbReference type="Pfam" id="PF07691">
    <property type="entry name" value="PA14"/>
    <property type="match status" value="1"/>
</dbReference>
<dbReference type="Gene3D" id="2.60.120.260">
    <property type="entry name" value="Galactose-binding domain-like"/>
    <property type="match status" value="3"/>
</dbReference>
<dbReference type="InterPro" id="IPR002772">
    <property type="entry name" value="Glyco_hydro_3_C"/>
</dbReference>
<dbReference type="EMBL" id="VWMK01000010">
    <property type="protein sequence ID" value="KAA3765185.1"/>
    <property type="molecule type" value="Genomic_DNA"/>
</dbReference>
<dbReference type="PROSITE" id="PS51820">
    <property type="entry name" value="PA14"/>
    <property type="match status" value="1"/>
</dbReference>
<dbReference type="InterPro" id="IPR036881">
    <property type="entry name" value="Glyco_hydro_3_C_sf"/>
</dbReference>
<organism evidence="6 7">
    <name type="scientific">Bacteroides salyersiae</name>
    <dbReference type="NCBI Taxonomy" id="291644"/>
    <lineage>
        <taxon>Bacteria</taxon>
        <taxon>Pseudomonadati</taxon>
        <taxon>Bacteroidota</taxon>
        <taxon>Bacteroidia</taxon>
        <taxon>Bacteroidales</taxon>
        <taxon>Bacteroidaceae</taxon>
        <taxon>Bacteroides</taxon>
    </lineage>
</organism>
<dbReference type="GO" id="GO:0008422">
    <property type="term" value="F:beta-glucosidase activity"/>
    <property type="evidence" value="ECO:0007669"/>
    <property type="project" value="UniProtKB-ARBA"/>
</dbReference>
<dbReference type="Pfam" id="PF01915">
    <property type="entry name" value="Glyco_hydro_3_C"/>
    <property type="match status" value="1"/>
</dbReference>
<dbReference type="Pfam" id="PF14310">
    <property type="entry name" value="Fn3-like"/>
    <property type="match status" value="1"/>
</dbReference>
<dbReference type="InterPro" id="IPR011658">
    <property type="entry name" value="PA14_dom"/>
</dbReference>
<dbReference type="GO" id="GO:0005975">
    <property type="term" value="P:carbohydrate metabolic process"/>
    <property type="evidence" value="ECO:0007669"/>
    <property type="project" value="InterPro"/>
</dbReference>
<evidence type="ECO:0000256" key="2">
    <source>
        <dbReference type="ARBA" id="ARBA00022801"/>
    </source>
</evidence>
<dbReference type="InterPro" id="IPR008979">
    <property type="entry name" value="Galactose-bd-like_sf"/>
</dbReference>
<dbReference type="PROSITE" id="PS50022">
    <property type="entry name" value="FA58C_3"/>
    <property type="match status" value="1"/>
</dbReference>
<evidence type="ECO:0000259" key="3">
    <source>
        <dbReference type="PROSITE" id="PS50022"/>
    </source>
</evidence>
<feature type="domain" description="F5/8 type C" evidence="3">
    <location>
        <begin position="151"/>
        <end position="299"/>
    </location>
</feature>
<dbReference type="FunFam" id="2.60.40.10:FF:000495">
    <property type="entry name" value="Periplasmic beta-glucosidase"/>
    <property type="match status" value="1"/>
</dbReference>
<keyword evidence="2" id="KW-0378">Hydrolase</keyword>
<dbReference type="InterPro" id="IPR026891">
    <property type="entry name" value="Fn3-like"/>
</dbReference>
<protein>
    <submittedName>
        <fullName evidence="6">Beta-glucosidase</fullName>
    </submittedName>
</protein>
<proteinExistence type="inferred from homology"/>